<reference evidence="1" key="1">
    <citation type="submission" date="2014-09" db="EMBL/GenBank/DDBJ databases">
        <authorList>
            <person name="Magalhaes I.L.F."/>
            <person name="Oliveira U."/>
            <person name="Santos F.R."/>
            <person name="Vidigal T.H.D.A."/>
            <person name="Brescovit A.D."/>
            <person name="Santos A.J."/>
        </authorList>
    </citation>
    <scope>NUCLEOTIDE SEQUENCE</scope>
    <source>
        <tissue evidence="1">Shoot tissue taken approximately 20 cm above the soil surface</tissue>
    </source>
</reference>
<dbReference type="AlphaFoldDB" id="A0A0A9G300"/>
<sequence length="77" mass="8680">MIWGYYLVVARSANLLVFCDCHRKCPLPDGCKLLLPGRLYQGYHNKAPKGFGSLVLYHVICSAFQIKVTIVPRKIVS</sequence>
<protein>
    <submittedName>
        <fullName evidence="1">Cl581_1</fullName>
    </submittedName>
</protein>
<name>A0A0A9G300_ARUDO</name>
<accession>A0A0A9G300</accession>
<proteinExistence type="predicted"/>
<dbReference type="EMBL" id="GBRH01178441">
    <property type="protein sequence ID" value="JAE19455.1"/>
    <property type="molecule type" value="Transcribed_RNA"/>
</dbReference>
<evidence type="ECO:0000313" key="1">
    <source>
        <dbReference type="EMBL" id="JAE19455.1"/>
    </source>
</evidence>
<organism evidence="1">
    <name type="scientific">Arundo donax</name>
    <name type="common">Giant reed</name>
    <name type="synonym">Donax arundinaceus</name>
    <dbReference type="NCBI Taxonomy" id="35708"/>
    <lineage>
        <taxon>Eukaryota</taxon>
        <taxon>Viridiplantae</taxon>
        <taxon>Streptophyta</taxon>
        <taxon>Embryophyta</taxon>
        <taxon>Tracheophyta</taxon>
        <taxon>Spermatophyta</taxon>
        <taxon>Magnoliopsida</taxon>
        <taxon>Liliopsida</taxon>
        <taxon>Poales</taxon>
        <taxon>Poaceae</taxon>
        <taxon>PACMAD clade</taxon>
        <taxon>Arundinoideae</taxon>
        <taxon>Arundineae</taxon>
        <taxon>Arundo</taxon>
    </lineage>
</organism>
<reference evidence="1" key="2">
    <citation type="journal article" date="2015" name="Data Brief">
        <title>Shoot transcriptome of the giant reed, Arundo donax.</title>
        <authorList>
            <person name="Barrero R.A."/>
            <person name="Guerrero F.D."/>
            <person name="Moolhuijzen P."/>
            <person name="Goolsby J.A."/>
            <person name="Tidwell J."/>
            <person name="Bellgard S.E."/>
            <person name="Bellgard M.I."/>
        </authorList>
    </citation>
    <scope>NUCLEOTIDE SEQUENCE</scope>
    <source>
        <tissue evidence="1">Shoot tissue taken approximately 20 cm above the soil surface</tissue>
    </source>
</reference>